<proteinExistence type="predicted"/>
<protein>
    <submittedName>
        <fullName evidence="1">Uncharacterized protein</fullName>
    </submittedName>
</protein>
<evidence type="ECO:0000313" key="2">
    <source>
        <dbReference type="Proteomes" id="UP000078295"/>
    </source>
</evidence>
<gene>
    <name evidence="1" type="ORF">AO370_0260</name>
</gene>
<comment type="caution">
    <text evidence="1">The sequence shown here is derived from an EMBL/GenBank/DDBJ whole genome shotgun (WGS) entry which is preliminary data.</text>
</comment>
<dbReference type="Proteomes" id="UP000078295">
    <property type="component" value="Unassembled WGS sequence"/>
</dbReference>
<dbReference type="AlphaFoldDB" id="A0AB36DR87"/>
<name>A0AB36DR87_MORCA</name>
<dbReference type="EMBL" id="LXHQ01000008">
    <property type="protein sequence ID" value="OAV28097.1"/>
    <property type="molecule type" value="Genomic_DNA"/>
</dbReference>
<evidence type="ECO:0000313" key="1">
    <source>
        <dbReference type="EMBL" id="OAV28097.1"/>
    </source>
</evidence>
<reference evidence="1 2" key="1">
    <citation type="journal article" date="2016" name="Genome Biol. Evol.">
        <title>Comparative Genomic Analyses of the Moraxella catarrhalis Serosensitive and Seroresistant Lineages Demonstrate Their Independent Evolution.</title>
        <authorList>
            <person name="Earl J.P."/>
            <person name="de Vries S.P."/>
            <person name="Ahmed A."/>
            <person name="Powell E."/>
            <person name="Schultz M.P."/>
            <person name="Hermans P.W."/>
            <person name="Hill D.J."/>
            <person name="Zhou Z."/>
            <person name="Constantinidou C.I."/>
            <person name="Hu F.Z."/>
            <person name="Bootsma H.J."/>
            <person name="Ehrlich G.D."/>
        </authorList>
    </citation>
    <scope>NUCLEOTIDE SEQUENCE [LARGE SCALE GENOMIC DNA]</scope>
    <source>
        <strain evidence="1 2">F23</strain>
    </source>
</reference>
<accession>A0AB36DR87</accession>
<organism evidence="1 2">
    <name type="scientific">Moraxella catarrhalis</name>
    <name type="common">Branhamella catarrhalis</name>
    <dbReference type="NCBI Taxonomy" id="480"/>
    <lineage>
        <taxon>Bacteria</taxon>
        <taxon>Pseudomonadati</taxon>
        <taxon>Pseudomonadota</taxon>
        <taxon>Gammaproteobacteria</taxon>
        <taxon>Moraxellales</taxon>
        <taxon>Moraxellaceae</taxon>
        <taxon>Moraxella</taxon>
    </lineage>
</organism>
<sequence>MFYVQKLHQACINHLHLSSFMLKLIVCGNCDKHFYKHFLSRLA</sequence>